<keyword evidence="8" id="KW-0274">FAD</keyword>
<evidence type="ECO:0000256" key="1">
    <source>
        <dbReference type="ARBA" id="ARBA00001917"/>
    </source>
</evidence>
<dbReference type="SUPFAM" id="SSF63380">
    <property type="entry name" value="Riboflavin synthase domain-like"/>
    <property type="match status" value="1"/>
</dbReference>
<comment type="cofactor">
    <cofactor evidence="2">
        <name>FAD</name>
        <dbReference type="ChEBI" id="CHEBI:57692"/>
    </cofactor>
</comment>
<evidence type="ECO:0000256" key="11">
    <source>
        <dbReference type="ARBA" id="ARBA00023002"/>
    </source>
</evidence>
<dbReference type="VEuPathDB" id="FungiDB:SCODWIG_00619"/>
<evidence type="ECO:0000259" key="14">
    <source>
        <dbReference type="PROSITE" id="PS51384"/>
    </source>
</evidence>
<dbReference type="EC" id="1.8.1.2" evidence="4"/>
<dbReference type="EMBL" id="UFAJ01000056">
    <property type="protein sequence ID" value="SSD58858.1"/>
    <property type="molecule type" value="Genomic_DNA"/>
</dbReference>
<evidence type="ECO:0000256" key="8">
    <source>
        <dbReference type="ARBA" id="ARBA00022827"/>
    </source>
</evidence>
<dbReference type="Gene3D" id="3.40.50.920">
    <property type="match status" value="1"/>
</dbReference>
<evidence type="ECO:0000256" key="6">
    <source>
        <dbReference type="ARBA" id="ARBA00022630"/>
    </source>
</evidence>
<dbReference type="GO" id="GO:0005829">
    <property type="term" value="C:cytosol"/>
    <property type="evidence" value="ECO:0007669"/>
    <property type="project" value="TreeGrafter"/>
</dbReference>
<evidence type="ECO:0000256" key="9">
    <source>
        <dbReference type="ARBA" id="ARBA00022857"/>
    </source>
</evidence>
<dbReference type="GO" id="GO:0004783">
    <property type="term" value="F:sulfite reductase (NADPH) activity"/>
    <property type="evidence" value="ECO:0007669"/>
    <property type="project" value="UniProtKB-EC"/>
</dbReference>
<dbReference type="GO" id="GO:0010181">
    <property type="term" value="F:FMN binding"/>
    <property type="evidence" value="ECO:0007669"/>
    <property type="project" value="TreeGrafter"/>
</dbReference>
<accession>A0A376B2F8</accession>
<dbReference type="Gene3D" id="3.40.920.10">
    <property type="entry name" value="Pyruvate-ferredoxin oxidoreductase, PFOR, domain III"/>
    <property type="match status" value="1"/>
</dbReference>
<reference evidence="16" key="1">
    <citation type="submission" date="2018-06" db="EMBL/GenBank/DDBJ databases">
        <authorList>
            <person name="Guldener U."/>
        </authorList>
    </citation>
    <scope>NUCLEOTIDE SEQUENCE [LARGE SCALE GENOMIC DNA]</scope>
    <source>
        <strain evidence="16">UTAD17</strain>
    </source>
</reference>
<dbReference type="Pfam" id="PF00667">
    <property type="entry name" value="FAD_binding_1"/>
    <property type="match status" value="1"/>
</dbReference>
<evidence type="ECO:0000256" key="5">
    <source>
        <dbReference type="ARBA" id="ARBA00022448"/>
    </source>
</evidence>
<dbReference type="SUPFAM" id="SSF52922">
    <property type="entry name" value="TK C-terminal domain-like"/>
    <property type="match status" value="1"/>
</dbReference>
<organism evidence="15 16">
    <name type="scientific">Saccharomycodes ludwigii</name>
    <dbReference type="NCBI Taxonomy" id="36035"/>
    <lineage>
        <taxon>Eukaryota</taxon>
        <taxon>Fungi</taxon>
        <taxon>Dikarya</taxon>
        <taxon>Ascomycota</taxon>
        <taxon>Saccharomycotina</taxon>
        <taxon>Saccharomycetes</taxon>
        <taxon>Saccharomycodales</taxon>
        <taxon>Saccharomycodaceae</taxon>
        <taxon>Saccharomycodes</taxon>
    </lineage>
</organism>
<keyword evidence="6" id="KW-0285">Flavoprotein</keyword>
<dbReference type="InterPro" id="IPR001433">
    <property type="entry name" value="OxRdtase_FAD/NAD-bd"/>
</dbReference>
<dbReference type="SUPFAM" id="SSF53323">
    <property type="entry name" value="Pyruvate-ferredoxin oxidoreductase, PFOR, domain III"/>
    <property type="match status" value="1"/>
</dbReference>
<evidence type="ECO:0000313" key="15">
    <source>
        <dbReference type="EMBL" id="SSD58858.1"/>
    </source>
</evidence>
<sequence length="1025" mass="115623">MSAFFNNPFGIPTDPKRLSSNTTPLFRINSTLYENLDTIFSYKSFDEQDLLDAAIKRWAARDQNHLYFQELQLRPGAGKLPLGYLSEKQQTKLPVGIITPGFGFKYFYNTLKGSNAKLAFTIAALDYVDDSIVSDYVTPLKIAQELNYPVITPINHNEVQHTTALSLFLSQFTSTIHLFDGASYAKTVLNSNEDSVTTLPNLHIPEHSSFDDILTIYNENSPIKLHNFQYFGVENPETVFVTYGSVESELFSKAIDGTQSKVGHIAIRIPLPFDTDKFVACLPSTTKNVIVISQSLDSNSSPLKETVAASLFFHGRRGISVTEYIYKPNFVWSLLAIQDVIGSFVTEFQINYSDKFDAFTIWANDNNDDSLDLGSNLVHSLAFDDDKQVTLRTRFDNINNAGTFQAQIISLPDSNSAPLVTNIDSSKVSFVANVELLRTFDIAKVTDVNGTIILVLDKDSFKDQKLDDVSTYKDFLKLPIEFLKHIASKNIKLVLVDKELIGDREQTKGRTLSFVSQSVFWKYAYNLDVQNSARRIWGSSGADIELLAAVLVETITNAFEVGIKEVPTDIYKSFSELEDPEEPALLQVLVNENAFHPNSKQVPEEREPNVFKVSDIAKKLTFKEAYGIKKELRPDLPVKNFVVKVKKNKRVTPEYYSRNIFEIEFDISGTGLKYDIGEALGIHAKNNETLVRDFLQYYGLNENAIVSVPSKEDVNAIELRTVLQTFSENLDIFGKPPKRFYESLIDFAQDNKEKAALQNLVSSSGAAELKRYQEEEFYTYADIFRVFPSCRPSLADLVNIVAPLKRREYSIASSQKVHPNEVHLLIVVVDWIDKQGRKRYGQASKYLSDLPVGAELVVSVKPSVMKLPPSTEQPVIMSGLGTGLAPFKAIVEEKLWQKQQGHTIGQVYLYLGARHKREEYLYGELWEAYKDAGIITHIGAAFSRDQPQKIYIQDRIKENLKELKVAMMDNKGSFYLCGPTWPVPDITKALQDIIEADAKEKGITVDLNQAIEDLKESSRYILEVY</sequence>
<keyword evidence="10" id="KW-0249">Electron transport</keyword>
<dbReference type="Gene3D" id="1.20.990.10">
    <property type="entry name" value="NADPH-cytochrome p450 Reductase, Chain A, domain 3"/>
    <property type="match status" value="1"/>
</dbReference>
<dbReference type="InterPro" id="IPR003097">
    <property type="entry name" value="CysJ-like_FAD-binding"/>
</dbReference>
<dbReference type="SUPFAM" id="SSF52343">
    <property type="entry name" value="Ferredoxin reductase-like, C-terminal NADP-linked domain"/>
    <property type="match status" value="1"/>
</dbReference>
<keyword evidence="7" id="KW-0288">FMN</keyword>
<dbReference type="InterPro" id="IPR039261">
    <property type="entry name" value="FNR_nucleotide-bd"/>
</dbReference>
<comment type="pathway">
    <text evidence="3">Sulfur metabolism; hydrogen sulfide biosynthesis; hydrogen sulfide from sulfite (NADPH route): step 1/1.</text>
</comment>
<comment type="function">
    <text evidence="13">This enzyme catalyzes the 6-electron reduction of sulfite to sulfide. This is one of several activities required for the biosynthesis of L-cysteine from sulfate.</text>
</comment>
<protein>
    <recommendedName>
        <fullName evidence="4">assimilatory sulfite reductase (NADPH)</fullName>
        <ecNumber evidence="4">1.8.1.2</ecNumber>
    </recommendedName>
</protein>
<evidence type="ECO:0000256" key="7">
    <source>
        <dbReference type="ARBA" id="ARBA00022643"/>
    </source>
</evidence>
<dbReference type="PRINTS" id="PR00371">
    <property type="entry name" value="FPNCR"/>
</dbReference>
<dbReference type="GO" id="GO:0050660">
    <property type="term" value="F:flavin adenine dinucleotide binding"/>
    <property type="evidence" value="ECO:0007669"/>
    <property type="project" value="TreeGrafter"/>
</dbReference>
<dbReference type="Gene3D" id="3.40.50.80">
    <property type="entry name" value="Nucleotide-binding domain of ferredoxin-NADP reductase (FNR) module"/>
    <property type="match status" value="1"/>
</dbReference>
<dbReference type="AlphaFoldDB" id="A0A376B2F8"/>
<dbReference type="CDD" id="cd06207">
    <property type="entry name" value="CyPoR_like"/>
    <property type="match status" value="1"/>
</dbReference>
<dbReference type="FunFam" id="3.40.50.80:FF:000011">
    <property type="entry name" value="Sulfite reductase flavoprotein component"/>
    <property type="match status" value="1"/>
</dbReference>
<dbReference type="Gene3D" id="2.40.30.10">
    <property type="entry name" value="Translation factors"/>
    <property type="match status" value="1"/>
</dbReference>
<keyword evidence="5" id="KW-0813">Transport</keyword>
<evidence type="ECO:0000256" key="12">
    <source>
        <dbReference type="ARBA" id="ARBA00052219"/>
    </source>
</evidence>
<dbReference type="PROSITE" id="PS51384">
    <property type="entry name" value="FAD_FR"/>
    <property type="match status" value="1"/>
</dbReference>
<keyword evidence="11" id="KW-0560">Oxidoreductase</keyword>
<comment type="cofactor">
    <cofactor evidence="1">
        <name>FMN</name>
        <dbReference type="ChEBI" id="CHEBI:58210"/>
    </cofactor>
</comment>
<keyword evidence="16" id="KW-1185">Reference proteome</keyword>
<feature type="domain" description="FAD-binding FR-type" evidence="14">
    <location>
        <begin position="638"/>
        <end position="869"/>
    </location>
</feature>
<evidence type="ECO:0000256" key="2">
    <source>
        <dbReference type="ARBA" id="ARBA00001974"/>
    </source>
</evidence>
<gene>
    <name evidence="15" type="ORF">SCODWIG_00619</name>
</gene>
<evidence type="ECO:0000256" key="4">
    <source>
        <dbReference type="ARBA" id="ARBA00012604"/>
    </source>
</evidence>
<keyword evidence="9" id="KW-0521">NADP</keyword>
<dbReference type="Proteomes" id="UP000262825">
    <property type="component" value="Unassembled WGS sequence"/>
</dbReference>
<evidence type="ECO:0000256" key="3">
    <source>
        <dbReference type="ARBA" id="ARBA00004774"/>
    </source>
</evidence>
<dbReference type="PANTHER" id="PTHR19384:SF109">
    <property type="entry name" value="SULFITE REDUCTASE [NADPH] FLAVOPROTEIN COMPONENT"/>
    <property type="match status" value="1"/>
</dbReference>
<dbReference type="Pfam" id="PF00175">
    <property type="entry name" value="NAD_binding_1"/>
    <property type="match status" value="1"/>
</dbReference>
<dbReference type="InterPro" id="IPR023173">
    <property type="entry name" value="NADPH_Cyt_P450_Rdtase_alpha"/>
</dbReference>
<evidence type="ECO:0000256" key="13">
    <source>
        <dbReference type="ARBA" id="ARBA00059320"/>
    </source>
</evidence>
<dbReference type="InterPro" id="IPR001709">
    <property type="entry name" value="Flavoprot_Pyr_Nucl_cyt_Rdtase"/>
</dbReference>
<comment type="catalytic activity">
    <reaction evidence="12">
        <text>hydrogen sulfide + 3 NADP(+) + 3 H2O = sulfite + 3 NADPH + 4 H(+)</text>
        <dbReference type="Rhea" id="RHEA:13801"/>
        <dbReference type="ChEBI" id="CHEBI:15377"/>
        <dbReference type="ChEBI" id="CHEBI:15378"/>
        <dbReference type="ChEBI" id="CHEBI:17359"/>
        <dbReference type="ChEBI" id="CHEBI:29919"/>
        <dbReference type="ChEBI" id="CHEBI:57783"/>
        <dbReference type="ChEBI" id="CHEBI:58349"/>
        <dbReference type="EC" id="1.8.1.2"/>
    </reaction>
</comment>
<evidence type="ECO:0000313" key="16">
    <source>
        <dbReference type="Proteomes" id="UP000262825"/>
    </source>
</evidence>
<evidence type="ECO:0000256" key="10">
    <source>
        <dbReference type="ARBA" id="ARBA00022982"/>
    </source>
</evidence>
<dbReference type="InterPro" id="IPR009014">
    <property type="entry name" value="Transketo_C/PFOR_II"/>
</dbReference>
<dbReference type="PANTHER" id="PTHR19384">
    <property type="entry name" value="NITRIC OXIDE SYNTHASE-RELATED"/>
    <property type="match status" value="1"/>
</dbReference>
<proteinExistence type="predicted"/>
<dbReference type="InterPro" id="IPR017938">
    <property type="entry name" value="Riboflavin_synthase-like_b-brl"/>
</dbReference>
<dbReference type="FunFam" id="1.20.990.10:FF:000010">
    <property type="entry name" value="Sulfite reductase [NADPH] flavoprotein component"/>
    <property type="match status" value="1"/>
</dbReference>
<dbReference type="InterPro" id="IPR017927">
    <property type="entry name" value="FAD-bd_FR_type"/>
</dbReference>
<name>A0A376B2F8_9ASCO</name>
<dbReference type="InterPro" id="IPR002869">
    <property type="entry name" value="Pyrv_flavodox_OxRed_cen"/>
</dbReference>